<dbReference type="InterPro" id="IPR011701">
    <property type="entry name" value="MFS"/>
</dbReference>
<comment type="caution">
    <text evidence="9">The sequence shown here is derived from an EMBL/GenBank/DDBJ whole genome shotgun (WGS) entry which is preliminary data.</text>
</comment>
<evidence type="ECO:0000256" key="1">
    <source>
        <dbReference type="ARBA" id="ARBA00004651"/>
    </source>
</evidence>
<feature type="transmembrane region" description="Helical" evidence="7">
    <location>
        <begin position="359"/>
        <end position="378"/>
    </location>
</feature>
<evidence type="ECO:0000313" key="9">
    <source>
        <dbReference type="EMBL" id="MBM6616572.1"/>
    </source>
</evidence>
<proteinExistence type="predicted"/>
<dbReference type="EMBL" id="JAFELM010000013">
    <property type="protein sequence ID" value="MBM6616572.1"/>
    <property type="molecule type" value="Genomic_DNA"/>
</dbReference>
<evidence type="ECO:0000256" key="2">
    <source>
        <dbReference type="ARBA" id="ARBA00022448"/>
    </source>
</evidence>
<feature type="domain" description="Major facilitator superfamily (MFS) profile" evidence="8">
    <location>
        <begin position="220"/>
        <end position="426"/>
    </location>
</feature>
<feature type="transmembrane region" description="Helical" evidence="7">
    <location>
        <begin position="137"/>
        <end position="157"/>
    </location>
</feature>
<feature type="transmembrane region" description="Helical" evidence="7">
    <location>
        <begin position="12"/>
        <end position="36"/>
    </location>
</feature>
<dbReference type="Gene3D" id="1.20.1250.20">
    <property type="entry name" value="MFS general substrate transporter like domains"/>
    <property type="match status" value="1"/>
</dbReference>
<dbReference type="PANTHER" id="PTHR43266:SF8">
    <property type="entry name" value="MACROLIDE-EFFLUX PROTEIN"/>
    <property type="match status" value="1"/>
</dbReference>
<evidence type="ECO:0000256" key="3">
    <source>
        <dbReference type="ARBA" id="ARBA00022475"/>
    </source>
</evidence>
<name>A0ABS2DDP6_9BACI</name>
<sequence length="426" mass="47249">MKEIFKNRTFVKLFLGAITSQLGSTIGNMAFAFYLLDHFSDQPYLATLAELMYSLPTLLVFLFVGVLADRLDRQKIAEYSDWIRALLTLFLFIAVIVNSVPLIFAILFLRSAISKFFFPAEAGLIQGILTKEQYQTAAGLNQMVFSIFMLFGVGLGALTYKTIGIYGALVIDSVSFIVSAFLIRACSIAVEARMPNGKNSIKDMSFKQTITDFKLGGRYILDRKLLLTIVSGFFIFGFINGGFAILPLFTMKFKLAPDNYEWYASLFAIFFGIGVFIGSSLCATWGKKFKPHTLIIFGVLMTVVSTAGMGFADGIWLYLCFVLMTGFMIAPINVALAGWIPTLVDPSFMGRVNGWVDPLMMLAQSISLGLIALVFPNVISSVDFIYFGIAILMLVVGVYYLFTLPRYSREEEVGEVKNSIKPGVQL</sequence>
<evidence type="ECO:0000313" key="10">
    <source>
        <dbReference type="Proteomes" id="UP001518925"/>
    </source>
</evidence>
<dbReference type="Proteomes" id="UP001518925">
    <property type="component" value="Unassembled WGS sequence"/>
</dbReference>
<keyword evidence="2" id="KW-0813">Transport</keyword>
<feature type="transmembrane region" description="Helical" evidence="7">
    <location>
        <begin position="262"/>
        <end position="285"/>
    </location>
</feature>
<dbReference type="InterPro" id="IPR036259">
    <property type="entry name" value="MFS_trans_sf"/>
</dbReference>
<evidence type="ECO:0000259" key="8">
    <source>
        <dbReference type="PROSITE" id="PS50850"/>
    </source>
</evidence>
<accession>A0ABS2DDP6</accession>
<evidence type="ECO:0000256" key="7">
    <source>
        <dbReference type="SAM" id="Phobius"/>
    </source>
</evidence>
<keyword evidence="6 7" id="KW-0472">Membrane</keyword>
<dbReference type="CDD" id="cd06173">
    <property type="entry name" value="MFS_MefA_like"/>
    <property type="match status" value="1"/>
</dbReference>
<keyword evidence="3" id="KW-1003">Cell membrane</keyword>
<feature type="transmembrane region" description="Helical" evidence="7">
    <location>
        <begin position="51"/>
        <end position="71"/>
    </location>
</feature>
<feature type="transmembrane region" description="Helical" evidence="7">
    <location>
        <begin position="163"/>
        <end position="183"/>
    </location>
</feature>
<comment type="subcellular location">
    <subcellularLocation>
        <location evidence="1">Cell membrane</location>
        <topology evidence="1">Multi-pass membrane protein</topology>
    </subcellularLocation>
</comment>
<dbReference type="RefSeq" id="WP_204201958.1">
    <property type="nucleotide sequence ID" value="NZ_JAFELM010000013.1"/>
</dbReference>
<feature type="transmembrane region" description="Helical" evidence="7">
    <location>
        <begin position="292"/>
        <end position="309"/>
    </location>
</feature>
<dbReference type="Pfam" id="PF07690">
    <property type="entry name" value="MFS_1"/>
    <property type="match status" value="1"/>
</dbReference>
<feature type="transmembrane region" description="Helical" evidence="7">
    <location>
        <begin position="83"/>
        <end position="106"/>
    </location>
</feature>
<dbReference type="PANTHER" id="PTHR43266">
    <property type="entry name" value="MACROLIDE-EFFLUX PROTEIN"/>
    <property type="match status" value="1"/>
</dbReference>
<gene>
    <name evidence="9" type="ORF">JR050_02600</name>
</gene>
<protein>
    <submittedName>
        <fullName evidence="9">MFS transporter</fullName>
    </submittedName>
</protein>
<evidence type="ECO:0000256" key="6">
    <source>
        <dbReference type="ARBA" id="ARBA00023136"/>
    </source>
</evidence>
<feature type="transmembrane region" description="Helical" evidence="7">
    <location>
        <begin position="315"/>
        <end position="339"/>
    </location>
</feature>
<feature type="transmembrane region" description="Helical" evidence="7">
    <location>
        <begin position="225"/>
        <end position="250"/>
    </location>
</feature>
<dbReference type="InterPro" id="IPR020846">
    <property type="entry name" value="MFS_dom"/>
</dbReference>
<dbReference type="PROSITE" id="PS50850">
    <property type="entry name" value="MFS"/>
    <property type="match status" value="1"/>
</dbReference>
<evidence type="ECO:0000256" key="5">
    <source>
        <dbReference type="ARBA" id="ARBA00022989"/>
    </source>
</evidence>
<evidence type="ECO:0000256" key="4">
    <source>
        <dbReference type="ARBA" id="ARBA00022692"/>
    </source>
</evidence>
<keyword evidence="5 7" id="KW-1133">Transmembrane helix</keyword>
<reference evidence="9 10" key="1">
    <citation type="submission" date="2021-02" db="EMBL/GenBank/DDBJ databases">
        <title>Bacillus sp. RD4P76, an endophyte from a halophyte.</title>
        <authorList>
            <person name="Sun J.-Q."/>
        </authorList>
    </citation>
    <scope>NUCLEOTIDE SEQUENCE [LARGE SCALE GENOMIC DNA]</scope>
    <source>
        <strain evidence="9 10">RD4P76</strain>
    </source>
</reference>
<feature type="transmembrane region" description="Helical" evidence="7">
    <location>
        <begin position="384"/>
        <end position="402"/>
    </location>
</feature>
<dbReference type="SUPFAM" id="SSF103473">
    <property type="entry name" value="MFS general substrate transporter"/>
    <property type="match status" value="1"/>
</dbReference>
<keyword evidence="10" id="KW-1185">Reference proteome</keyword>
<organism evidence="9 10">
    <name type="scientific">Bacillus suaedaesalsae</name>
    <dbReference type="NCBI Taxonomy" id="2810349"/>
    <lineage>
        <taxon>Bacteria</taxon>
        <taxon>Bacillati</taxon>
        <taxon>Bacillota</taxon>
        <taxon>Bacilli</taxon>
        <taxon>Bacillales</taxon>
        <taxon>Bacillaceae</taxon>
        <taxon>Bacillus</taxon>
    </lineage>
</organism>
<keyword evidence="4 7" id="KW-0812">Transmembrane</keyword>